<evidence type="ECO:0000256" key="7">
    <source>
        <dbReference type="ARBA" id="ARBA00022840"/>
    </source>
</evidence>
<dbReference type="PANTHER" id="PTHR24421">
    <property type="entry name" value="NITRATE/NITRITE SENSOR PROTEIN NARX-RELATED"/>
    <property type="match status" value="1"/>
</dbReference>
<evidence type="ECO:0000313" key="12">
    <source>
        <dbReference type="EMBL" id="CUO84179.1"/>
    </source>
</evidence>
<feature type="transmembrane region" description="Helical" evidence="9">
    <location>
        <begin position="6"/>
        <end position="23"/>
    </location>
</feature>
<dbReference type="SUPFAM" id="SSF55874">
    <property type="entry name" value="ATPase domain of HSP90 chaperone/DNA topoisomerase II/histidine kinase"/>
    <property type="match status" value="1"/>
</dbReference>
<dbReference type="AlphaFoldDB" id="A0A174IGV0"/>
<keyword evidence="9" id="KW-0812">Transmembrane</keyword>
<evidence type="ECO:0000313" key="13">
    <source>
        <dbReference type="Proteomes" id="UP000095594"/>
    </source>
</evidence>
<feature type="transmembrane region" description="Helical" evidence="9">
    <location>
        <begin position="55"/>
        <end position="84"/>
    </location>
</feature>
<keyword evidence="5" id="KW-0547">Nucleotide-binding</keyword>
<comment type="catalytic activity">
    <reaction evidence="1">
        <text>ATP + protein L-histidine = ADP + protein N-phospho-L-histidine.</text>
        <dbReference type="EC" id="2.7.13.3"/>
    </reaction>
</comment>
<dbReference type="Pfam" id="PF02518">
    <property type="entry name" value="HATPase_c"/>
    <property type="match status" value="1"/>
</dbReference>
<dbReference type="Proteomes" id="UP000095594">
    <property type="component" value="Unassembled WGS sequence"/>
</dbReference>
<feature type="transmembrane region" description="Helical" evidence="9">
    <location>
        <begin position="118"/>
        <end position="134"/>
    </location>
</feature>
<feature type="domain" description="Histidine kinase/HSP90-like ATPase" evidence="10">
    <location>
        <begin position="286"/>
        <end position="366"/>
    </location>
</feature>
<dbReference type="Gene3D" id="3.30.565.10">
    <property type="entry name" value="Histidine kinase-like ATPase, C-terminal domain"/>
    <property type="match status" value="1"/>
</dbReference>
<keyword evidence="6 12" id="KW-0418">Kinase</keyword>
<evidence type="ECO:0000259" key="11">
    <source>
        <dbReference type="Pfam" id="PF07730"/>
    </source>
</evidence>
<keyword evidence="8" id="KW-0902">Two-component regulatory system</keyword>
<evidence type="ECO:0000256" key="3">
    <source>
        <dbReference type="ARBA" id="ARBA00022553"/>
    </source>
</evidence>
<keyword evidence="9" id="KW-0472">Membrane</keyword>
<evidence type="ECO:0000256" key="6">
    <source>
        <dbReference type="ARBA" id="ARBA00022777"/>
    </source>
</evidence>
<dbReference type="InterPro" id="IPR011712">
    <property type="entry name" value="Sig_transdc_His_kin_sub3_dim/P"/>
</dbReference>
<dbReference type="EC" id="2.7.13.3" evidence="2"/>
<feature type="transmembrane region" description="Helical" evidence="9">
    <location>
        <begin position="32"/>
        <end position="49"/>
    </location>
</feature>
<dbReference type="Gene3D" id="1.20.5.1930">
    <property type="match status" value="1"/>
</dbReference>
<proteinExistence type="predicted"/>
<dbReference type="OrthoDB" id="9781904at2"/>
<keyword evidence="9" id="KW-1133">Transmembrane helix</keyword>
<name>A0A174IGV0_9CLOT</name>
<organism evidence="12 13">
    <name type="scientific">Clostridium disporicum</name>
    <dbReference type="NCBI Taxonomy" id="84024"/>
    <lineage>
        <taxon>Bacteria</taxon>
        <taxon>Bacillati</taxon>
        <taxon>Bacillota</taxon>
        <taxon>Clostridia</taxon>
        <taxon>Eubacteriales</taxon>
        <taxon>Clostridiaceae</taxon>
        <taxon>Clostridium</taxon>
    </lineage>
</organism>
<gene>
    <name evidence="12" type="primary">desK</name>
    <name evidence="12" type="ORF">ERS852471_02436</name>
</gene>
<dbReference type="InterPro" id="IPR050482">
    <property type="entry name" value="Sensor_HK_TwoCompSys"/>
</dbReference>
<dbReference type="InterPro" id="IPR036890">
    <property type="entry name" value="HATPase_C_sf"/>
</dbReference>
<keyword evidence="4 12" id="KW-0808">Transferase</keyword>
<keyword evidence="7" id="KW-0067">ATP-binding</keyword>
<sequence length="367" mass="42403">MELKHISIKVKLIIFVYMLLSITKMQKIDKSLIILMLLYLISIFSNGIVKEKYRIILSAFEGLCALFIGIKFIPIAMVLLIITMLELALGKIKDKGILFALIALPLLLIRDYLLNSEIIVLVLVIALFFSYYFKEQHNLFKMERENEQRRKEIYKLQSRLKEEQNFKEQFLYTMQLEERNKLSGKLHDRIGHTISGTLLQLEAIKLTIDNNKEQGKKLLDMSIDNLRKGMNDIRMILREIRPQQEELGINRIKLILEEKTKNTRFKYSIRHSGDLEKISASNWIIFVQAVKELSTNSIKYSKGTEIDVNITILNKIIKLEVRDNGIGSMEVKKGIGLSNLEEKIAEINGQLIVDGTDGFSVILIIPF</sequence>
<evidence type="ECO:0000256" key="1">
    <source>
        <dbReference type="ARBA" id="ARBA00000085"/>
    </source>
</evidence>
<accession>A0A174IGV0</accession>
<dbReference type="EMBL" id="CYZX01000017">
    <property type="protein sequence ID" value="CUO84179.1"/>
    <property type="molecule type" value="Genomic_DNA"/>
</dbReference>
<dbReference type="RefSeq" id="WP_055266924.1">
    <property type="nucleotide sequence ID" value="NZ_CABIXQ010000017.1"/>
</dbReference>
<keyword evidence="3" id="KW-0597">Phosphoprotein</keyword>
<reference evidence="12 13" key="1">
    <citation type="submission" date="2015-09" db="EMBL/GenBank/DDBJ databases">
        <authorList>
            <consortium name="Pathogen Informatics"/>
        </authorList>
    </citation>
    <scope>NUCLEOTIDE SEQUENCE [LARGE SCALE GENOMIC DNA]</scope>
    <source>
        <strain evidence="12 13">2789STDY5834856</strain>
    </source>
</reference>
<dbReference type="InterPro" id="IPR003594">
    <property type="entry name" value="HATPase_dom"/>
</dbReference>
<evidence type="ECO:0000256" key="4">
    <source>
        <dbReference type="ARBA" id="ARBA00022679"/>
    </source>
</evidence>
<protein>
    <recommendedName>
        <fullName evidence="2">histidine kinase</fullName>
        <ecNumber evidence="2">2.7.13.3</ecNumber>
    </recommendedName>
</protein>
<evidence type="ECO:0000259" key="10">
    <source>
        <dbReference type="Pfam" id="PF02518"/>
    </source>
</evidence>
<dbReference type="Pfam" id="PF07730">
    <property type="entry name" value="HisKA_3"/>
    <property type="match status" value="1"/>
</dbReference>
<dbReference type="GO" id="GO:0016020">
    <property type="term" value="C:membrane"/>
    <property type="evidence" value="ECO:0007669"/>
    <property type="project" value="InterPro"/>
</dbReference>
<evidence type="ECO:0000256" key="2">
    <source>
        <dbReference type="ARBA" id="ARBA00012438"/>
    </source>
</evidence>
<evidence type="ECO:0000256" key="5">
    <source>
        <dbReference type="ARBA" id="ARBA00022741"/>
    </source>
</evidence>
<evidence type="ECO:0000256" key="9">
    <source>
        <dbReference type="SAM" id="Phobius"/>
    </source>
</evidence>
<feature type="domain" description="Signal transduction histidine kinase subgroup 3 dimerisation and phosphoacceptor" evidence="11">
    <location>
        <begin position="178"/>
        <end position="244"/>
    </location>
</feature>
<dbReference type="GO" id="GO:0005524">
    <property type="term" value="F:ATP binding"/>
    <property type="evidence" value="ECO:0007669"/>
    <property type="project" value="UniProtKB-KW"/>
</dbReference>
<dbReference type="GO" id="GO:0046983">
    <property type="term" value="F:protein dimerization activity"/>
    <property type="evidence" value="ECO:0007669"/>
    <property type="project" value="InterPro"/>
</dbReference>
<dbReference type="GO" id="GO:0000155">
    <property type="term" value="F:phosphorelay sensor kinase activity"/>
    <property type="evidence" value="ECO:0007669"/>
    <property type="project" value="InterPro"/>
</dbReference>
<dbReference type="PANTHER" id="PTHR24421:SF10">
    <property type="entry name" value="NITRATE_NITRITE SENSOR PROTEIN NARQ"/>
    <property type="match status" value="1"/>
</dbReference>
<evidence type="ECO:0000256" key="8">
    <source>
        <dbReference type="ARBA" id="ARBA00023012"/>
    </source>
</evidence>